<organism evidence="2 3">
    <name type="scientific">Malaciobacter mytili LMG 24559</name>
    <dbReference type="NCBI Taxonomy" id="1032238"/>
    <lineage>
        <taxon>Bacteria</taxon>
        <taxon>Pseudomonadati</taxon>
        <taxon>Campylobacterota</taxon>
        <taxon>Epsilonproteobacteria</taxon>
        <taxon>Campylobacterales</taxon>
        <taxon>Arcobacteraceae</taxon>
        <taxon>Malaciobacter</taxon>
    </lineage>
</organism>
<feature type="domain" description="AB hydrolase-1" evidence="1">
    <location>
        <begin position="42"/>
        <end position="221"/>
    </location>
</feature>
<name>A0AAX2AGM8_9BACT</name>
<dbReference type="RefSeq" id="WP_114842196.1">
    <property type="nucleotide sequence ID" value="NZ_CP031219.1"/>
</dbReference>
<accession>A0AAX2AGM8</accession>
<proteinExistence type="predicted"/>
<dbReference type="InterPro" id="IPR029058">
    <property type="entry name" value="AB_hydrolase_fold"/>
</dbReference>
<sequence>MKKEKIYLLPGLMTDERLWERLKPYLEDSYELIHIPLPKSYDFEEINLIIEKYFKEEKVNLLGFSLGSYIATYYAIKNPHRIKRVFNLAGSPSASHPIEIVRREIKLKEIEKKGFFSLPYEKAISLLEEKNQNDTQLVDTIVDMFTSLGEENYVYQLKSTFYRKDLHEELKELEFPIYYYYSTKDRLLNHASIKKLEELKHPHIKLFNREGYSHNIPLEEPELLSKYIKMWLEN</sequence>
<dbReference type="Proteomes" id="UP000290092">
    <property type="component" value="Unassembled WGS sequence"/>
</dbReference>
<dbReference type="AlphaFoldDB" id="A0AAX2AGM8"/>
<dbReference type="Pfam" id="PF00561">
    <property type="entry name" value="Abhydrolase_1"/>
    <property type="match status" value="1"/>
</dbReference>
<evidence type="ECO:0000313" key="2">
    <source>
        <dbReference type="EMBL" id="RXK15366.1"/>
    </source>
</evidence>
<protein>
    <recommendedName>
        <fullName evidence="1">AB hydrolase-1 domain-containing protein</fullName>
    </recommendedName>
</protein>
<dbReference type="InterPro" id="IPR000073">
    <property type="entry name" value="AB_hydrolase_1"/>
</dbReference>
<dbReference type="KEGG" id="amyt:AMYT_1783"/>
<comment type="caution">
    <text evidence="2">The sequence shown here is derived from an EMBL/GenBank/DDBJ whole genome shotgun (WGS) entry which is preliminary data.</text>
</comment>
<gene>
    <name evidence="2" type="ORF">CP985_08940</name>
</gene>
<dbReference type="SUPFAM" id="SSF53474">
    <property type="entry name" value="alpha/beta-Hydrolases"/>
    <property type="match status" value="1"/>
</dbReference>
<evidence type="ECO:0000259" key="1">
    <source>
        <dbReference type="Pfam" id="PF00561"/>
    </source>
</evidence>
<dbReference type="Gene3D" id="3.40.50.1820">
    <property type="entry name" value="alpha/beta hydrolase"/>
    <property type="match status" value="1"/>
</dbReference>
<keyword evidence="3" id="KW-1185">Reference proteome</keyword>
<reference evidence="2 3" key="1">
    <citation type="submission" date="2017-09" db="EMBL/GenBank/DDBJ databases">
        <title>Genomics of the genus Arcobacter.</title>
        <authorList>
            <person name="Perez-Cataluna A."/>
            <person name="Figueras M.J."/>
            <person name="Salas-Masso N."/>
        </authorList>
    </citation>
    <scope>NUCLEOTIDE SEQUENCE [LARGE SCALE GENOMIC DNA]</scope>
    <source>
        <strain evidence="2 3">CECT 7386</strain>
    </source>
</reference>
<dbReference type="EMBL" id="NXID01000030">
    <property type="protein sequence ID" value="RXK15366.1"/>
    <property type="molecule type" value="Genomic_DNA"/>
</dbReference>
<evidence type="ECO:0000313" key="3">
    <source>
        <dbReference type="Proteomes" id="UP000290092"/>
    </source>
</evidence>